<feature type="domain" description="AB hydrolase-1" evidence="1">
    <location>
        <begin position="25"/>
        <end position="128"/>
    </location>
</feature>
<reference evidence="2 3" key="1">
    <citation type="submission" date="2016-10" db="EMBL/GenBank/DDBJ databases">
        <authorList>
            <person name="de Groot N.N."/>
        </authorList>
    </citation>
    <scope>NUCLEOTIDE SEQUENCE [LARGE SCALE GENOMIC DNA]</scope>
    <source>
        <strain evidence="2 3">MP1X4</strain>
    </source>
</reference>
<evidence type="ECO:0000259" key="1">
    <source>
        <dbReference type="Pfam" id="PF00561"/>
    </source>
</evidence>
<evidence type="ECO:0000313" key="2">
    <source>
        <dbReference type="EMBL" id="SDS24004.1"/>
    </source>
</evidence>
<evidence type="ECO:0000313" key="3">
    <source>
        <dbReference type="Proteomes" id="UP000199679"/>
    </source>
</evidence>
<protein>
    <submittedName>
        <fullName evidence="2">Pimeloyl-ACP methyl ester carboxylesterase</fullName>
    </submittedName>
</protein>
<dbReference type="AlphaFoldDB" id="A0A1H1QKQ2"/>
<dbReference type="SUPFAM" id="SSF53474">
    <property type="entry name" value="alpha/beta-Hydrolases"/>
    <property type="match status" value="1"/>
</dbReference>
<dbReference type="OrthoDB" id="975949at2"/>
<dbReference type="RefSeq" id="WP_091369549.1">
    <property type="nucleotide sequence ID" value="NZ_LT629740.1"/>
</dbReference>
<dbReference type="STRING" id="652787.SAMN05216490_0796"/>
<organism evidence="2 3">
    <name type="scientific">Mucilaginibacter mallensis</name>
    <dbReference type="NCBI Taxonomy" id="652787"/>
    <lineage>
        <taxon>Bacteria</taxon>
        <taxon>Pseudomonadati</taxon>
        <taxon>Bacteroidota</taxon>
        <taxon>Sphingobacteriia</taxon>
        <taxon>Sphingobacteriales</taxon>
        <taxon>Sphingobacteriaceae</taxon>
        <taxon>Mucilaginibacter</taxon>
    </lineage>
</organism>
<dbReference type="InterPro" id="IPR029058">
    <property type="entry name" value="AB_hydrolase_fold"/>
</dbReference>
<accession>A0A1H1QKQ2</accession>
<dbReference type="Pfam" id="PF00561">
    <property type="entry name" value="Abhydrolase_1"/>
    <property type="match status" value="1"/>
</dbReference>
<dbReference type="Gene3D" id="3.40.50.1820">
    <property type="entry name" value="alpha/beta hydrolase"/>
    <property type="match status" value="1"/>
</dbReference>
<name>A0A1H1QKQ2_MUCMA</name>
<sequence length="273" mass="31553">MTSHYFENALVKLHYYKFGNGPQSMLCFHGYGMHGKQFLLLEPALGSKYTFFGFDLFFHKETKLTDQSLEAVKARITKKQFAALIEEFCAYEHIDRFSVIGYSMGTHYVTAVVEELGSRVDEYIVAAPSSIYPGKLIEFFSKYKLGNKLLEKLVLSEKALINMLNLCKWLGFIDDVGRNILYKEIDTPELRFNLYASFIYLRLFETDEAQLIKTLTEYNIRSIFIFGKRDKMYPPSIGKAFFAKFKQAEIVILDEHHELINKNFVSALSGLLL</sequence>
<dbReference type="Proteomes" id="UP000199679">
    <property type="component" value="Chromosome I"/>
</dbReference>
<dbReference type="InterPro" id="IPR000073">
    <property type="entry name" value="AB_hydrolase_1"/>
</dbReference>
<dbReference type="EMBL" id="LT629740">
    <property type="protein sequence ID" value="SDS24004.1"/>
    <property type="molecule type" value="Genomic_DNA"/>
</dbReference>
<gene>
    <name evidence="2" type="ORF">SAMN05216490_0796</name>
</gene>
<proteinExistence type="predicted"/>
<keyword evidence="3" id="KW-1185">Reference proteome</keyword>